<proteinExistence type="predicted"/>
<feature type="region of interest" description="Disordered" evidence="1">
    <location>
        <begin position="1"/>
        <end position="48"/>
    </location>
</feature>
<evidence type="ECO:0000313" key="2">
    <source>
        <dbReference type="EMBL" id="KAK3057602.1"/>
    </source>
</evidence>
<name>A0AAJ0LW82_9PEZI</name>
<feature type="compositionally biased region" description="Basic and acidic residues" evidence="1">
    <location>
        <begin position="37"/>
        <end position="48"/>
    </location>
</feature>
<reference evidence="2" key="1">
    <citation type="submission" date="2023-04" db="EMBL/GenBank/DDBJ databases">
        <title>Black Yeasts Isolated from many extreme environments.</title>
        <authorList>
            <person name="Coleine C."/>
            <person name="Stajich J.E."/>
            <person name="Selbmann L."/>
        </authorList>
    </citation>
    <scope>NUCLEOTIDE SEQUENCE</scope>
    <source>
        <strain evidence="2">CCFEE 5312</strain>
    </source>
</reference>
<evidence type="ECO:0000256" key="1">
    <source>
        <dbReference type="SAM" id="MobiDB-lite"/>
    </source>
</evidence>
<dbReference type="EMBL" id="JAWDJX010000003">
    <property type="protein sequence ID" value="KAK3057602.1"/>
    <property type="molecule type" value="Genomic_DNA"/>
</dbReference>
<dbReference type="Proteomes" id="UP001271007">
    <property type="component" value="Unassembled WGS sequence"/>
</dbReference>
<accession>A0AAJ0LW82</accession>
<sequence>MGSTSKYVAARVKQPSHKNSASVDTPADVTTAASSGHTDHRNDERTRQLSELWTAVQKAETDISRCKAVAREIDKRRADLRAQVTILSVVPSLVLKEEIDEVETEAVDLERMENGFELDMRGLETFVGELRCRFAASREKGKES</sequence>
<protein>
    <submittedName>
        <fullName evidence="2">Uncharacterized protein</fullName>
    </submittedName>
</protein>
<comment type="caution">
    <text evidence="2">The sequence shown here is derived from an EMBL/GenBank/DDBJ whole genome shotgun (WGS) entry which is preliminary data.</text>
</comment>
<keyword evidence="3" id="KW-1185">Reference proteome</keyword>
<gene>
    <name evidence="2" type="ORF">LTR09_001786</name>
</gene>
<evidence type="ECO:0000313" key="3">
    <source>
        <dbReference type="Proteomes" id="UP001271007"/>
    </source>
</evidence>
<dbReference type="AlphaFoldDB" id="A0AAJ0LW82"/>
<organism evidence="2 3">
    <name type="scientific">Extremus antarcticus</name>
    <dbReference type="NCBI Taxonomy" id="702011"/>
    <lineage>
        <taxon>Eukaryota</taxon>
        <taxon>Fungi</taxon>
        <taxon>Dikarya</taxon>
        <taxon>Ascomycota</taxon>
        <taxon>Pezizomycotina</taxon>
        <taxon>Dothideomycetes</taxon>
        <taxon>Dothideomycetidae</taxon>
        <taxon>Mycosphaerellales</taxon>
        <taxon>Extremaceae</taxon>
        <taxon>Extremus</taxon>
    </lineage>
</organism>